<sequence>MKKFLVFLALLAFAATSFAVELKLSGNFYVRGSYIKNGSDLDGDKKVDLQTSNAPSFSYFDQDMNLWAKLVVDEDTWVTTRFAIHDEDWKNANENDTDDNIAAERAWLTHKFATGTKLDAGLMSGGGWGTAFGNDVGGKYRVKITQALPYGSLVAWVQKNAEKGKELQYKDAEKDDSDSYAIGLTFKAGDITIKPLVVYTVDSAGTNNAYVDNSTDGKKTTSFDIAAMGKFGVIGFEAEFDYDNVEFDKNYGTDYDVYGIYVNAYTMIDKVKVGGIFAYGSYDKDAQKGYDFDDDFDLTLVLSDWVGFGGGDGLTGMTAYQVYAKAPVMDKLTANASLTYVTSNQEGNSTTTNYLEDATAYEVDLGAAYTIKKGLVYSVAFGYAKIDLDGQSDPDPVIRAYHKISLSF</sequence>
<evidence type="ECO:0000313" key="2">
    <source>
        <dbReference type="EMBL" id="KAA0258330.1"/>
    </source>
</evidence>
<gene>
    <name evidence="2" type="ORF">FHQ18_04000</name>
</gene>
<proteinExistence type="predicted"/>
<comment type="caution">
    <text evidence="2">The sequence shown here is derived from an EMBL/GenBank/DDBJ whole genome shotgun (WGS) entry which is preliminary data.</text>
</comment>
<keyword evidence="3" id="KW-1185">Reference proteome</keyword>
<dbReference type="RefSeq" id="WP_149265887.1">
    <property type="nucleotide sequence ID" value="NZ_VFJB01000004.1"/>
</dbReference>
<feature type="signal peptide" evidence="1">
    <location>
        <begin position="1"/>
        <end position="19"/>
    </location>
</feature>
<dbReference type="SUPFAM" id="SSF56935">
    <property type="entry name" value="Porins"/>
    <property type="match status" value="1"/>
</dbReference>
<evidence type="ECO:0008006" key="4">
    <source>
        <dbReference type="Google" id="ProtNLM"/>
    </source>
</evidence>
<name>A0A5A8F5F9_9BACT</name>
<keyword evidence="1" id="KW-0732">Signal</keyword>
<accession>A0A5A8F5F9</accession>
<dbReference type="OrthoDB" id="9790170at2"/>
<feature type="chain" id="PRO_5022924185" description="Alginate export domain-containing protein" evidence="1">
    <location>
        <begin position="20"/>
        <end position="408"/>
    </location>
</feature>
<dbReference type="EMBL" id="VFJB01000004">
    <property type="protein sequence ID" value="KAA0258330.1"/>
    <property type="molecule type" value="Genomic_DNA"/>
</dbReference>
<dbReference type="Proteomes" id="UP000322876">
    <property type="component" value="Unassembled WGS sequence"/>
</dbReference>
<dbReference type="AlphaFoldDB" id="A0A5A8F5F9"/>
<protein>
    <recommendedName>
        <fullName evidence="4">Alginate export domain-containing protein</fullName>
    </recommendedName>
</protein>
<reference evidence="2 3" key="1">
    <citation type="submission" date="2019-06" db="EMBL/GenBank/DDBJ databases">
        <title>Genomic insights into carbon and energy metabolism of Deferribacter autotrophicus revealed new metabolic traits in the phylum Deferribacteres.</title>
        <authorList>
            <person name="Slobodkin A.I."/>
            <person name="Slobodkina G.B."/>
            <person name="Allioux M."/>
            <person name="Alain K."/>
            <person name="Jebbar M."/>
            <person name="Shadrin V."/>
            <person name="Kublanov I.V."/>
            <person name="Toshchakov S.V."/>
            <person name="Bonch-Osmolovskaya E.A."/>
        </authorList>
    </citation>
    <scope>NUCLEOTIDE SEQUENCE [LARGE SCALE GENOMIC DNA]</scope>
    <source>
        <strain evidence="2 3">SL50</strain>
    </source>
</reference>
<evidence type="ECO:0000256" key="1">
    <source>
        <dbReference type="SAM" id="SignalP"/>
    </source>
</evidence>
<evidence type="ECO:0000313" key="3">
    <source>
        <dbReference type="Proteomes" id="UP000322876"/>
    </source>
</evidence>
<organism evidence="2 3">
    <name type="scientific">Deferribacter autotrophicus</name>
    <dbReference type="NCBI Taxonomy" id="500465"/>
    <lineage>
        <taxon>Bacteria</taxon>
        <taxon>Pseudomonadati</taxon>
        <taxon>Deferribacterota</taxon>
        <taxon>Deferribacteres</taxon>
        <taxon>Deferribacterales</taxon>
        <taxon>Deferribacteraceae</taxon>
        <taxon>Deferribacter</taxon>
    </lineage>
</organism>